<feature type="signal peptide" evidence="1">
    <location>
        <begin position="1"/>
        <end position="21"/>
    </location>
</feature>
<feature type="chain" id="PRO_5030975888" evidence="1">
    <location>
        <begin position="22"/>
        <end position="83"/>
    </location>
</feature>
<dbReference type="EMBL" id="OE002738">
    <property type="protein sequence ID" value="CAD7459225.1"/>
    <property type="molecule type" value="Genomic_DNA"/>
</dbReference>
<evidence type="ECO:0000313" key="2">
    <source>
        <dbReference type="EMBL" id="CAD7459225.1"/>
    </source>
</evidence>
<accession>A0A7R9IJC4</accession>
<proteinExistence type="predicted"/>
<reference evidence="2" key="1">
    <citation type="submission" date="2020-11" db="EMBL/GenBank/DDBJ databases">
        <authorList>
            <person name="Tran Van P."/>
        </authorList>
    </citation>
    <scope>NUCLEOTIDE SEQUENCE</scope>
</reference>
<protein>
    <submittedName>
        <fullName evidence="2">Uncharacterized protein</fullName>
    </submittedName>
</protein>
<organism evidence="2">
    <name type="scientific">Timema tahoe</name>
    <dbReference type="NCBI Taxonomy" id="61484"/>
    <lineage>
        <taxon>Eukaryota</taxon>
        <taxon>Metazoa</taxon>
        <taxon>Ecdysozoa</taxon>
        <taxon>Arthropoda</taxon>
        <taxon>Hexapoda</taxon>
        <taxon>Insecta</taxon>
        <taxon>Pterygota</taxon>
        <taxon>Neoptera</taxon>
        <taxon>Polyneoptera</taxon>
        <taxon>Phasmatodea</taxon>
        <taxon>Timematodea</taxon>
        <taxon>Timematoidea</taxon>
        <taxon>Timematidae</taxon>
        <taxon>Timema</taxon>
    </lineage>
</organism>
<name>A0A7R9IJC4_9NEOP</name>
<sequence>MVSSVVSVLVASFMVLAGVESHPNQQSEDFDLNIECLVSLCVTSYFPNKRVPGETGCCCGNKDKSCTLEQHRQWVGGRLLCLC</sequence>
<evidence type="ECO:0000256" key="1">
    <source>
        <dbReference type="SAM" id="SignalP"/>
    </source>
</evidence>
<dbReference type="AlphaFoldDB" id="A0A7R9IJC4"/>
<keyword evidence="1" id="KW-0732">Signal</keyword>
<gene>
    <name evidence="2" type="ORF">TTEB3V08_LOCUS7189</name>
</gene>